<sequence>MRTRHLVGAAAVVAVGMLGPIAVGAAAADTNINVHSPSMMCDTGTLSASSSTSACVARQGVEQEVIKSRTRDMDVVNRLDVAVPTALGG</sequence>
<keyword evidence="1" id="KW-0732">Signal</keyword>
<name>A0ABP6SL99_9ACTN</name>
<accession>A0ABP6SL99</accession>
<evidence type="ECO:0000313" key="3">
    <source>
        <dbReference type="Proteomes" id="UP001499990"/>
    </source>
</evidence>
<dbReference type="RefSeq" id="WP_345044088.1">
    <property type="nucleotide sequence ID" value="NZ_BAAAYL010000001.1"/>
</dbReference>
<protein>
    <recommendedName>
        <fullName evidence="4">Chaplin</fullName>
    </recommendedName>
</protein>
<comment type="caution">
    <text evidence="2">The sequence shown here is derived from an EMBL/GenBank/DDBJ whole genome shotgun (WGS) entry which is preliminary data.</text>
</comment>
<reference evidence="3" key="1">
    <citation type="journal article" date="2019" name="Int. J. Syst. Evol. Microbiol.">
        <title>The Global Catalogue of Microorganisms (GCM) 10K type strain sequencing project: providing services to taxonomists for standard genome sequencing and annotation.</title>
        <authorList>
            <consortium name="The Broad Institute Genomics Platform"/>
            <consortium name="The Broad Institute Genome Sequencing Center for Infectious Disease"/>
            <person name="Wu L."/>
            <person name="Ma J."/>
        </authorList>
    </citation>
    <scope>NUCLEOTIDE SEQUENCE [LARGE SCALE GENOMIC DNA]</scope>
    <source>
        <strain evidence="3">JCM 9651</strain>
    </source>
</reference>
<dbReference type="EMBL" id="BAAAYL010000001">
    <property type="protein sequence ID" value="GAA3379538.1"/>
    <property type="molecule type" value="Genomic_DNA"/>
</dbReference>
<keyword evidence="3" id="KW-1185">Reference proteome</keyword>
<evidence type="ECO:0000256" key="1">
    <source>
        <dbReference type="SAM" id="SignalP"/>
    </source>
</evidence>
<dbReference type="Proteomes" id="UP001499990">
    <property type="component" value="Unassembled WGS sequence"/>
</dbReference>
<gene>
    <name evidence="2" type="ORF">GCM10020367_63500</name>
</gene>
<feature type="signal peptide" evidence="1">
    <location>
        <begin position="1"/>
        <end position="25"/>
    </location>
</feature>
<organism evidence="2 3">
    <name type="scientific">Streptomyces sannanensis</name>
    <dbReference type="NCBI Taxonomy" id="285536"/>
    <lineage>
        <taxon>Bacteria</taxon>
        <taxon>Bacillati</taxon>
        <taxon>Actinomycetota</taxon>
        <taxon>Actinomycetes</taxon>
        <taxon>Kitasatosporales</taxon>
        <taxon>Streptomycetaceae</taxon>
        <taxon>Streptomyces</taxon>
    </lineage>
</organism>
<feature type="chain" id="PRO_5045352434" description="Chaplin" evidence="1">
    <location>
        <begin position="26"/>
        <end position="89"/>
    </location>
</feature>
<evidence type="ECO:0008006" key="4">
    <source>
        <dbReference type="Google" id="ProtNLM"/>
    </source>
</evidence>
<proteinExistence type="predicted"/>
<evidence type="ECO:0000313" key="2">
    <source>
        <dbReference type="EMBL" id="GAA3379538.1"/>
    </source>
</evidence>